<keyword evidence="5 6" id="KW-0472">Membrane</keyword>
<dbReference type="GO" id="GO:0008528">
    <property type="term" value="F:G protein-coupled peptide receptor activity"/>
    <property type="evidence" value="ECO:0007669"/>
    <property type="project" value="InterPro"/>
</dbReference>
<dbReference type="PROSITE" id="PS50262">
    <property type="entry name" value="G_PROTEIN_RECEP_F1_2"/>
    <property type="match status" value="1"/>
</dbReference>
<dbReference type="Gene3D" id="1.20.1070.10">
    <property type="entry name" value="Rhodopsin 7-helix transmembrane proteins"/>
    <property type="match status" value="1"/>
</dbReference>
<keyword evidence="9" id="KW-1185">Reference proteome</keyword>
<feature type="transmembrane region" description="Helical" evidence="6">
    <location>
        <begin position="61"/>
        <end position="79"/>
    </location>
</feature>
<dbReference type="Proteomes" id="UP001152798">
    <property type="component" value="Chromosome 6"/>
</dbReference>
<evidence type="ECO:0000259" key="7">
    <source>
        <dbReference type="PROSITE" id="PS50262"/>
    </source>
</evidence>
<gene>
    <name evidence="8" type="ORF">NEZAVI_LOCUS14335</name>
</gene>
<keyword evidence="3 6" id="KW-0812">Transmembrane</keyword>
<dbReference type="CDD" id="cd14978">
    <property type="entry name" value="7tmA_FMRFamide_R-like"/>
    <property type="match status" value="1"/>
</dbReference>
<dbReference type="EMBL" id="OV725082">
    <property type="protein sequence ID" value="CAH1406386.1"/>
    <property type="molecule type" value="Genomic_DNA"/>
</dbReference>
<dbReference type="InterPro" id="IPR019427">
    <property type="entry name" value="7TM_GPCR_serpentine_rcpt_Srw"/>
</dbReference>
<evidence type="ECO:0000256" key="5">
    <source>
        <dbReference type="ARBA" id="ARBA00023136"/>
    </source>
</evidence>
<comment type="subcellular location">
    <subcellularLocation>
        <location evidence="1">Membrane</location>
    </subcellularLocation>
</comment>
<dbReference type="SUPFAM" id="SSF81321">
    <property type="entry name" value="Family A G protein-coupled receptor-like"/>
    <property type="match status" value="1"/>
</dbReference>
<dbReference type="InterPro" id="IPR000276">
    <property type="entry name" value="GPCR_Rhodpsn"/>
</dbReference>
<feature type="transmembrane region" description="Helical" evidence="6">
    <location>
        <begin position="248"/>
        <end position="274"/>
    </location>
</feature>
<protein>
    <recommendedName>
        <fullName evidence="7">G-protein coupled receptors family 1 profile domain-containing protein</fullName>
    </recommendedName>
</protein>
<dbReference type="Pfam" id="PF10324">
    <property type="entry name" value="7TM_GPCR_Srw"/>
    <property type="match status" value="1"/>
</dbReference>
<dbReference type="PANTHER" id="PTHR46641:SF22">
    <property type="entry name" value="PROCTOLIN RECEPTOR, ISOFORM A"/>
    <property type="match status" value="1"/>
</dbReference>
<organism evidence="8 9">
    <name type="scientific">Nezara viridula</name>
    <name type="common">Southern green stink bug</name>
    <name type="synonym">Cimex viridulus</name>
    <dbReference type="NCBI Taxonomy" id="85310"/>
    <lineage>
        <taxon>Eukaryota</taxon>
        <taxon>Metazoa</taxon>
        <taxon>Ecdysozoa</taxon>
        <taxon>Arthropoda</taxon>
        <taxon>Hexapoda</taxon>
        <taxon>Insecta</taxon>
        <taxon>Pterygota</taxon>
        <taxon>Neoptera</taxon>
        <taxon>Paraneoptera</taxon>
        <taxon>Hemiptera</taxon>
        <taxon>Heteroptera</taxon>
        <taxon>Panheteroptera</taxon>
        <taxon>Pentatomomorpha</taxon>
        <taxon>Pentatomoidea</taxon>
        <taxon>Pentatomidae</taxon>
        <taxon>Pentatominae</taxon>
        <taxon>Nezara</taxon>
    </lineage>
</organism>
<comment type="similarity">
    <text evidence="2">Belongs to the G-protein coupled receptor 1 family.</text>
</comment>
<proteinExistence type="inferred from homology"/>
<dbReference type="AlphaFoldDB" id="A0A9P0HS27"/>
<feature type="transmembrane region" description="Helical" evidence="6">
    <location>
        <begin position="141"/>
        <end position="161"/>
    </location>
</feature>
<dbReference type="OrthoDB" id="10011262at2759"/>
<feature type="domain" description="G-protein coupled receptors family 1 profile" evidence="7">
    <location>
        <begin position="41"/>
        <end position="310"/>
    </location>
</feature>
<dbReference type="PANTHER" id="PTHR46641">
    <property type="entry name" value="FMRFAMIDE RECEPTOR-RELATED"/>
    <property type="match status" value="1"/>
</dbReference>
<reference evidence="8" key="1">
    <citation type="submission" date="2022-01" db="EMBL/GenBank/DDBJ databases">
        <authorList>
            <person name="King R."/>
        </authorList>
    </citation>
    <scope>NUCLEOTIDE SEQUENCE</scope>
</reference>
<feature type="transmembrane region" description="Helical" evidence="6">
    <location>
        <begin position="294"/>
        <end position="313"/>
    </location>
</feature>
<evidence type="ECO:0000256" key="1">
    <source>
        <dbReference type="ARBA" id="ARBA00004370"/>
    </source>
</evidence>
<evidence type="ECO:0000256" key="3">
    <source>
        <dbReference type="ARBA" id="ARBA00022692"/>
    </source>
</evidence>
<evidence type="ECO:0000313" key="8">
    <source>
        <dbReference type="EMBL" id="CAH1406386.1"/>
    </source>
</evidence>
<dbReference type="InterPro" id="IPR052954">
    <property type="entry name" value="GPCR-Ligand_Int"/>
</dbReference>
<dbReference type="PRINTS" id="PR00237">
    <property type="entry name" value="GPCRRHODOPSN"/>
</dbReference>
<dbReference type="SMART" id="SM01381">
    <property type="entry name" value="7TM_GPCR_Srsx"/>
    <property type="match status" value="1"/>
</dbReference>
<feature type="transmembrane region" description="Helical" evidence="6">
    <location>
        <begin position="99"/>
        <end position="120"/>
    </location>
</feature>
<evidence type="ECO:0000256" key="2">
    <source>
        <dbReference type="ARBA" id="ARBA00010663"/>
    </source>
</evidence>
<dbReference type="GO" id="GO:0016020">
    <property type="term" value="C:membrane"/>
    <property type="evidence" value="ECO:0007669"/>
    <property type="project" value="UniProtKB-SubCell"/>
</dbReference>
<accession>A0A9P0HS27</accession>
<feature type="transmembrane region" description="Helical" evidence="6">
    <location>
        <begin position="24"/>
        <end position="49"/>
    </location>
</feature>
<dbReference type="InterPro" id="IPR017452">
    <property type="entry name" value="GPCR_Rhodpsn_7TM"/>
</dbReference>
<evidence type="ECO:0000256" key="4">
    <source>
        <dbReference type="ARBA" id="ARBA00022989"/>
    </source>
</evidence>
<feature type="transmembrane region" description="Helical" evidence="6">
    <location>
        <begin position="193"/>
        <end position="218"/>
    </location>
</feature>
<evidence type="ECO:0000313" key="9">
    <source>
        <dbReference type="Proteomes" id="UP001152798"/>
    </source>
</evidence>
<keyword evidence="4 6" id="KW-1133">Transmembrane helix</keyword>
<name>A0A9P0HS27_NEZVI</name>
<sequence>MNGTENTLVNPKSKSLYFLQQCRFWIPNVVAPIIFIIGLFGNVMTIIVLTRKRMSGSTNTYLTALAVSDLLYLIFYMTLSLEHHMSDTKYILYWKYWRFAVWFADATVAISTWLTVSFTLERYIAVCHPLKGKVVCTEARARKVIGFVVMFCLISTVTTPFEWNTQININPETNKTTVIQYSSLGKNKTYKTIFYWFSGITFVFIPLILLGTLNYLLINAVRISQQKRKNLTEGNSRKNYKEKQENKITTALVAVVFLFLFCQGPSAITLILSIFYNPEEGTDGYNIVHGVGNIFNLLLAVNAAFNFLLYCAMSDKYRQTMYRTFCPSLAINHQRANTFSSNASYRSSMHR</sequence>
<evidence type="ECO:0000256" key="6">
    <source>
        <dbReference type="SAM" id="Phobius"/>
    </source>
</evidence>